<evidence type="ECO:0000313" key="7">
    <source>
        <dbReference type="EMBL" id="TDR81919.1"/>
    </source>
</evidence>
<organism evidence="7 8">
    <name type="scientific">Paludibacterium purpuratum</name>
    <dbReference type="NCBI Taxonomy" id="1144873"/>
    <lineage>
        <taxon>Bacteria</taxon>
        <taxon>Pseudomonadati</taxon>
        <taxon>Pseudomonadota</taxon>
        <taxon>Betaproteobacteria</taxon>
        <taxon>Neisseriales</taxon>
        <taxon>Chromobacteriaceae</taxon>
        <taxon>Paludibacterium</taxon>
    </lineage>
</organism>
<dbReference type="AlphaFoldDB" id="A0A4V3DVQ8"/>
<dbReference type="GO" id="GO:0016020">
    <property type="term" value="C:membrane"/>
    <property type="evidence" value="ECO:0007669"/>
    <property type="project" value="UniProtKB-SubCell"/>
</dbReference>
<protein>
    <recommendedName>
        <fullName evidence="9">Major facilitator superfamily (MFS) profile domain-containing protein</fullName>
    </recommendedName>
</protein>
<comment type="subcellular location">
    <subcellularLocation>
        <location evidence="1">Membrane</location>
        <topology evidence="1">Multi-pass membrane protein</topology>
    </subcellularLocation>
</comment>
<dbReference type="EMBL" id="SNZP01000002">
    <property type="protein sequence ID" value="TDR81919.1"/>
    <property type="molecule type" value="Genomic_DNA"/>
</dbReference>
<dbReference type="PANTHER" id="PTHR42718:SF9">
    <property type="entry name" value="MAJOR FACILITATOR SUPERFAMILY MULTIDRUG TRANSPORTER MFSC"/>
    <property type="match status" value="1"/>
</dbReference>
<evidence type="ECO:0000256" key="5">
    <source>
        <dbReference type="ARBA" id="ARBA00023136"/>
    </source>
</evidence>
<keyword evidence="5 6" id="KW-0472">Membrane</keyword>
<keyword evidence="2" id="KW-0813">Transport</keyword>
<feature type="transmembrane region" description="Helical" evidence="6">
    <location>
        <begin position="12"/>
        <end position="33"/>
    </location>
</feature>
<gene>
    <name evidence="7" type="ORF">DFP86_10229</name>
</gene>
<name>A0A4V3DVQ8_9NEIS</name>
<evidence type="ECO:0000256" key="3">
    <source>
        <dbReference type="ARBA" id="ARBA00022692"/>
    </source>
</evidence>
<evidence type="ECO:0000256" key="6">
    <source>
        <dbReference type="SAM" id="Phobius"/>
    </source>
</evidence>
<feature type="transmembrane region" description="Helical" evidence="6">
    <location>
        <begin position="54"/>
        <end position="77"/>
    </location>
</feature>
<accession>A0A4V3DVQ8</accession>
<dbReference type="Proteomes" id="UP000295611">
    <property type="component" value="Unassembled WGS sequence"/>
</dbReference>
<dbReference type="PANTHER" id="PTHR42718">
    <property type="entry name" value="MAJOR FACILITATOR SUPERFAMILY MULTIDRUG TRANSPORTER MFSC"/>
    <property type="match status" value="1"/>
</dbReference>
<evidence type="ECO:0008006" key="9">
    <source>
        <dbReference type="Google" id="ProtNLM"/>
    </source>
</evidence>
<dbReference type="SUPFAM" id="SSF103473">
    <property type="entry name" value="MFS general substrate transporter"/>
    <property type="match status" value="1"/>
</dbReference>
<dbReference type="OrthoDB" id="9807274at2"/>
<keyword evidence="4 6" id="KW-1133">Transmembrane helix</keyword>
<evidence type="ECO:0000256" key="4">
    <source>
        <dbReference type="ARBA" id="ARBA00022989"/>
    </source>
</evidence>
<keyword evidence="8" id="KW-1185">Reference proteome</keyword>
<dbReference type="InterPro" id="IPR036259">
    <property type="entry name" value="MFS_trans_sf"/>
</dbReference>
<keyword evidence="3 6" id="KW-0812">Transmembrane</keyword>
<evidence type="ECO:0000256" key="1">
    <source>
        <dbReference type="ARBA" id="ARBA00004141"/>
    </source>
</evidence>
<sequence length="104" mass="11560">MLDLGKEQNWFTSSLITALAVIAAIGFLAFLIWELTEPEPIINLRVFRHRNFAIATATLCAVFGAFFGVNVIVPLWLQTGMGYTATWAGRVTDWGVSSRASWRP</sequence>
<evidence type="ECO:0000256" key="2">
    <source>
        <dbReference type="ARBA" id="ARBA00022448"/>
    </source>
</evidence>
<reference evidence="7 8" key="1">
    <citation type="submission" date="2019-03" db="EMBL/GenBank/DDBJ databases">
        <title>Genomic Encyclopedia of Type Strains, Phase III (KMG-III): the genomes of soil and plant-associated and newly described type strains.</title>
        <authorList>
            <person name="Whitman W."/>
        </authorList>
    </citation>
    <scope>NUCLEOTIDE SEQUENCE [LARGE SCALE GENOMIC DNA]</scope>
    <source>
        <strain evidence="7 8">CECT 8976</strain>
    </source>
</reference>
<evidence type="ECO:0000313" key="8">
    <source>
        <dbReference type="Proteomes" id="UP000295611"/>
    </source>
</evidence>
<comment type="caution">
    <text evidence="7">The sequence shown here is derived from an EMBL/GenBank/DDBJ whole genome shotgun (WGS) entry which is preliminary data.</text>
</comment>
<proteinExistence type="predicted"/>